<accession>G0R132</accession>
<dbReference type="RefSeq" id="XP_004030035.1">
    <property type="nucleotide sequence ID" value="XM_004029987.1"/>
</dbReference>
<sequence>MNDYKRIAEGLANVNRFNPEIFGQIEHYVLRNLSMEYELKTIVDIVYAFGKGDMGSKIFYEAVQTTIFKGHFLQRSVLFKRNELPYNGYTTSKLLGIFSHAKHRIQDFELEPDFQVFMYNLIMNQQTEYNMIVQFN</sequence>
<dbReference type="GeneID" id="14904908"/>
<dbReference type="OrthoDB" id="286859at2759"/>
<gene>
    <name evidence="1" type="ORF">IMG5_168350</name>
</gene>
<dbReference type="AlphaFoldDB" id="G0R132"/>
<proteinExistence type="predicted"/>
<dbReference type="Proteomes" id="UP000008983">
    <property type="component" value="Unassembled WGS sequence"/>
</dbReference>
<name>G0R132_ICHMU</name>
<dbReference type="EMBL" id="GL984209">
    <property type="protein sequence ID" value="EGR28799.1"/>
    <property type="molecule type" value="Genomic_DNA"/>
</dbReference>
<evidence type="ECO:0000313" key="1">
    <source>
        <dbReference type="EMBL" id="EGR28799.1"/>
    </source>
</evidence>
<keyword evidence="2" id="KW-1185">Reference proteome</keyword>
<dbReference type="InParanoid" id="G0R132"/>
<reference evidence="1 2" key="1">
    <citation type="submission" date="2011-07" db="EMBL/GenBank/DDBJ databases">
        <authorList>
            <person name="Coyne R."/>
            <person name="Brami D."/>
            <person name="Johnson J."/>
            <person name="Hostetler J."/>
            <person name="Hannick L."/>
            <person name="Clark T."/>
            <person name="Cassidy-Hanley D."/>
            <person name="Inman J."/>
        </authorList>
    </citation>
    <scope>NUCLEOTIDE SEQUENCE [LARGE SCALE GENOMIC DNA]</scope>
    <source>
        <strain evidence="1 2">G5</strain>
    </source>
</reference>
<organism evidence="1 2">
    <name type="scientific">Ichthyophthirius multifiliis</name>
    <name type="common">White spot disease agent</name>
    <name type="synonym">Ich</name>
    <dbReference type="NCBI Taxonomy" id="5932"/>
    <lineage>
        <taxon>Eukaryota</taxon>
        <taxon>Sar</taxon>
        <taxon>Alveolata</taxon>
        <taxon>Ciliophora</taxon>
        <taxon>Intramacronucleata</taxon>
        <taxon>Oligohymenophorea</taxon>
        <taxon>Hymenostomatida</taxon>
        <taxon>Ophryoglenina</taxon>
        <taxon>Ichthyophthirius</taxon>
    </lineage>
</organism>
<evidence type="ECO:0000313" key="2">
    <source>
        <dbReference type="Proteomes" id="UP000008983"/>
    </source>
</evidence>
<dbReference type="STRING" id="857967.G0R132"/>
<protein>
    <submittedName>
        <fullName evidence="1">Uncharacterized protein</fullName>
    </submittedName>
</protein>